<evidence type="ECO:0000313" key="13">
    <source>
        <dbReference type="Proteomes" id="UP001649230"/>
    </source>
</evidence>
<dbReference type="InterPro" id="IPR042047">
    <property type="entry name" value="SleB_dom1"/>
</dbReference>
<evidence type="ECO:0000259" key="10">
    <source>
        <dbReference type="Pfam" id="PF01471"/>
    </source>
</evidence>
<comment type="similarity">
    <text evidence="1">Belongs to the SleB family.</text>
</comment>
<dbReference type="Gene3D" id="6.20.240.60">
    <property type="match status" value="1"/>
</dbReference>
<dbReference type="InterPro" id="IPR011105">
    <property type="entry name" value="Cell_wall_hydrolase_SleB"/>
</dbReference>
<proteinExistence type="inferred from homology"/>
<dbReference type="Pfam" id="PF07486">
    <property type="entry name" value="Hydrolase_2"/>
    <property type="match status" value="1"/>
</dbReference>
<evidence type="ECO:0000256" key="7">
    <source>
        <dbReference type="ARBA" id="ARBA00023316"/>
    </source>
</evidence>
<keyword evidence="5" id="KW-0378">Hydrolase</keyword>
<evidence type="ECO:0000256" key="1">
    <source>
        <dbReference type="ARBA" id="ARBA00007010"/>
    </source>
</evidence>
<dbReference type="InterPro" id="IPR036366">
    <property type="entry name" value="PGBDSf"/>
</dbReference>
<dbReference type="EMBL" id="CP090978">
    <property type="protein sequence ID" value="UJF36480.1"/>
    <property type="molecule type" value="Genomic_DNA"/>
</dbReference>
<evidence type="ECO:0000256" key="6">
    <source>
        <dbReference type="ARBA" id="ARBA00022969"/>
    </source>
</evidence>
<sequence length="220" mass="23880">MTLIKKLILVTLFSVIAVGTTTSGLSEPAYAASSTVLKQGSVSGDVWDLQFRLKVLGYYTKPLDGIYGSATAAAVRNFQQVYGLTADGYTGTDTWNALRKYTVNQADLDILAKIIYSEARGESYTGQVAVGAVVMNRLQSGSFPNNIHDIVFQPGAFTAVSDGQYWLTPDSAAYMAAQDAVRGWDPTYGALYYFNPATATSSWIWSRPQTVQIGNHIFAK</sequence>
<keyword evidence="13" id="KW-1185">Reference proteome</keyword>
<feature type="domain" description="Peptidoglycan binding-like" evidence="10">
    <location>
        <begin position="45"/>
        <end position="98"/>
    </location>
</feature>
<evidence type="ECO:0000256" key="2">
    <source>
        <dbReference type="ARBA" id="ARBA00018364"/>
    </source>
</evidence>
<accession>A0ABY3SSX3</accession>
<gene>
    <name evidence="12" type="primary">sleB</name>
    <name evidence="12" type="ORF">L0M14_24985</name>
</gene>
<feature type="signal peptide" evidence="9">
    <location>
        <begin position="1"/>
        <end position="31"/>
    </location>
</feature>
<reference evidence="12 13" key="1">
    <citation type="journal article" date="2024" name="Int. J. Syst. Evol. Microbiol.">
        <title>Paenibacillus hexagrammi sp. nov., a novel bacterium isolated from the gut content of Hexagrammos agrammus.</title>
        <authorList>
            <person name="Jung H.K."/>
            <person name="Kim D.G."/>
            <person name="Zin H."/>
            <person name="Park J."/>
            <person name="Jung H."/>
            <person name="Kim Y.O."/>
            <person name="Kong H.J."/>
            <person name="Kim J.W."/>
            <person name="Kim Y.S."/>
        </authorList>
    </citation>
    <scope>NUCLEOTIDE SEQUENCE [LARGE SCALE GENOMIC DNA]</scope>
    <source>
        <strain evidence="12 13">YPD9-1</strain>
    </source>
</reference>
<protein>
    <recommendedName>
        <fullName evidence="2 8">Spore cortex-lytic enzyme</fullName>
    </recommendedName>
</protein>
<evidence type="ECO:0000259" key="11">
    <source>
        <dbReference type="Pfam" id="PF07486"/>
    </source>
</evidence>
<dbReference type="Pfam" id="PF01471">
    <property type="entry name" value="PG_binding_1"/>
    <property type="match status" value="1"/>
</dbReference>
<keyword evidence="4 9" id="KW-0732">Signal</keyword>
<evidence type="ECO:0000313" key="12">
    <source>
        <dbReference type="EMBL" id="UJF36480.1"/>
    </source>
</evidence>
<feature type="chain" id="PRO_5046682047" description="Spore cortex-lytic enzyme" evidence="9">
    <location>
        <begin position="32"/>
        <end position="220"/>
    </location>
</feature>
<dbReference type="NCBIfam" id="TIGR02869">
    <property type="entry name" value="spore_SleB"/>
    <property type="match status" value="1"/>
</dbReference>
<organism evidence="12 13">
    <name type="scientific">Paenibacillus hexagrammi</name>
    <dbReference type="NCBI Taxonomy" id="2908839"/>
    <lineage>
        <taxon>Bacteria</taxon>
        <taxon>Bacillati</taxon>
        <taxon>Bacillota</taxon>
        <taxon>Bacilli</taxon>
        <taxon>Bacillales</taxon>
        <taxon>Paenibacillaceae</taxon>
        <taxon>Paenibacillus</taxon>
    </lineage>
</organism>
<dbReference type="RefSeq" id="WP_235123030.1">
    <property type="nucleotide sequence ID" value="NZ_CP090978.1"/>
</dbReference>
<dbReference type="InterPro" id="IPR002477">
    <property type="entry name" value="Peptidoglycan-bd-like"/>
</dbReference>
<evidence type="ECO:0000256" key="5">
    <source>
        <dbReference type="ARBA" id="ARBA00022801"/>
    </source>
</evidence>
<dbReference type="SUPFAM" id="SSF47090">
    <property type="entry name" value="PGBD-like"/>
    <property type="match status" value="1"/>
</dbReference>
<dbReference type="Proteomes" id="UP001649230">
    <property type="component" value="Chromosome"/>
</dbReference>
<evidence type="ECO:0000256" key="9">
    <source>
        <dbReference type="SAM" id="SignalP"/>
    </source>
</evidence>
<name>A0ABY3SSX3_9BACL</name>
<dbReference type="Gene3D" id="1.10.10.2520">
    <property type="entry name" value="Cell wall hydrolase SleB, domain 1"/>
    <property type="match status" value="1"/>
</dbReference>
<evidence type="ECO:0000256" key="4">
    <source>
        <dbReference type="ARBA" id="ARBA00022729"/>
    </source>
</evidence>
<dbReference type="InterPro" id="IPR014224">
    <property type="entry name" value="Spore_cortex_SleB"/>
</dbReference>
<dbReference type="Gene3D" id="1.10.101.10">
    <property type="entry name" value="PGBD-like superfamily/PGBD"/>
    <property type="match status" value="1"/>
</dbReference>
<keyword evidence="3" id="KW-0309">Germination</keyword>
<keyword evidence="6" id="KW-0749">Sporulation</keyword>
<evidence type="ECO:0000256" key="8">
    <source>
        <dbReference type="NCBIfam" id="TIGR02869"/>
    </source>
</evidence>
<feature type="domain" description="Cell wall hydrolase SleB" evidence="11">
    <location>
        <begin position="121"/>
        <end position="219"/>
    </location>
</feature>
<evidence type="ECO:0000256" key="3">
    <source>
        <dbReference type="ARBA" id="ARBA00022544"/>
    </source>
</evidence>
<keyword evidence="7" id="KW-0961">Cell wall biogenesis/degradation</keyword>
<dbReference type="InterPro" id="IPR036365">
    <property type="entry name" value="PGBD-like_sf"/>
</dbReference>